<evidence type="ECO:0000256" key="7">
    <source>
        <dbReference type="ARBA" id="ARBA00022777"/>
    </source>
</evidence>
<comment type="similarity">
    <text evidence="4">Belongs to the NDK family.</text>
</comment>
<reference evidence="9" key="1">
    <citation type="submission" date="2022-04" db="EMBL/GenBank/DDBJ databases">
        <title>A functionally conserved STORR gene fusion in Papaver species that diverged 16.8 million years ago.</title>
        <authorList>
            <person name="Catania T."/>
        </authorList>
    </citation>
    <scope>NUCLEOTIDE SEQUENCE</scope>
    <source>
        <strain evidence="9">S-188037</strain>
    </source>
</reference>
<evidence type="ECO:0000256" key="4">
    <source>
        <dbReference type="ARBA" id="ARBA00008142"/>
    </source>
</evidence>
<proteinExistence type="inferred from homology"/>
<comment type="catalytic activity">
    <reaction evidence="1">
        <text>a 2'-deoxyribonucleoside 5'-diphosphate + ATP = a 2'-deoxyribonucleoside 5'-triphosphate + ADP</text>
        <dbReference type="Rhea" id="RHEA:44640"/>
        <dbReference type="ChEBI" id="CHEBI:30616"/>
        <dbReference type="ChEBI" id="CHEBI:61560"/>
        <dbReference type="ChEBI" id="CHEBI:73316"/>
        <dbReference type="ChEBI" id="CHEBI:456216"/>
        <dbReference type="EC" id="2.7.4.6"/>
    </reaction>
</comment>
<keyword evidence="10" id="KW-1185">Reference proteome</keyword>
<sequence>MHSDDKIHIEEKLVEWSTPKGIGWNFPEDLSTTVKIDIPAFQATHQPSAYRTSLENLKYLISIILNPCKFGVLMSGTKNVFYGKIVVRAYFELGVHTVAKILTEARSDLLLSNSAACPVQLDSSTSSRMTERTFVLAHPCHHTYRSVGDIVSVFERWDLEITEMRCMHVNKAFAHNHVRSTGSEPDEFPLHPYRNLVYYLTSNLVVAIIVEGKGAIDIVSALITDKQPPFWNTMGDPEDNFDMEDMCVFLINPLAFEDHCVGEILGAIENNCHGIRGIKLVKKEDCPSKLWTSGSAPSDRGVAVVGYLVKPGLNITSVNPTAKRINYSEGSFEIGSDYVQQSGTGKRVLENATKFFKSGFSVWACPEHSEYSLEGCMFEASLVGLVKPQ</sequence>
<dbReference type="InterPro" id="IPR034907">
    <property type="entry name" value="NDK-like_dom"/>
</dbReference>
<dbReference type="AlphaFoldDB" id="A0AAD4SZP6"/>
<evidence type="ECO:0000256" key="6">
    <source>
        <dbReference type="ARBA" id="ARBA00022679"/>
    </source>
</evidence>
<dbReference type="Proteomes" id="UP001202328">
    <property type="component" value="Unassembled WGS sequence"/>
</dbReference>
<keyword evidence="7" id="KW-0418">Kinase</keyword>
<dbReference type="PANTHER" id="PTHR11349">
    <property type="entry name" value="NUCLEOSIDE DIPHOSPHATE KINASE"/>
    <property type="match status" value="1"/>
</dbReference>
<evidence type="ECO:0000259" key="8">
    <source>
        <dbReference type="SMART" id="SM00562"/>
    </source>
</evidence>
<evidence type="ECO:0000313" key="9">
    <source>
        <dbReference type="EMBL" id="KAI3928349.1"/>
    </source>
</evidence>
<dbReference type="EMBL" id="JAJJMB010007708">
    <property type="protein sequence ID" value="KAI3928349.1"/>
    <property type="molecule type" value="Genomic_DNA"/>
</dbReference>
<comment type="cofactor">
    <cofactor evidence="3">
        <name>Mg(2+)</name>
        <dbReference type="ChEBI" id="CHEBI:18420"/>
    </cofactor>
</comment>
<feature type="domain" description="Nucleoside diphosphate kinase-like" evidence="8">
    <location>
        <begin position="130"/>
        <end position="248"/>
    </location>
</feature>
<accession>A0AAD4SZP6</accession>
<gene>
    <name evidence="9" type="ORF">MKW98_023950</name>
</gene>
<evidence type="ECO:0000256" key="2">
    <source>
        <dbReference type="ARBA" id="ARBA00000937"/>
    </source>
</evidence>
<keyword evidence="6" id="KW-0808">Transferase</keyword>
<comment type="caution">
    <text evidence="9">The sequence shown here is derived from an EMBL/GenBank/DDBJ whole genome shotgun (WGS) entry which is preliminary data.</text>
</comment>
<evidence type="ECO:0000256" key="3">
    <source>
        <dbReference type="ARBA" id="ARBA00001946"/>
    </source>
</evidence>
<name>A0AAD4SZP6_9MAGN</name>
<dbReference type="GO" id="GO:0004550">
    <property type="term" value="F:nucleoside diphosphate kinase activity"/>
    <property type="evidence" value="ECO:0007669"/>
    <property type="project" value="UniProtKB-EC"/>
</dbReference>
<dbReference type="Pfam" id="PF00334">
    <property type="entry name" value="NDK"/>
    <property type="match status" value="1"/>
</dbReference>
<evidence type="ECO:0000256" key="1">
    <source>
        <dbReference type="ARBA" id="ARBA00000082"/>
    </source>
</evidence>
<comment type="catalytic activity">
    <reaction evidence="2">
        <text>a ribonucleoside 5'-diphosphate + ATP = a ribonucleoside 5'-triphosphate + ADP</text>
        <dbReference type="Rhea" id="RHEA:18113"/>
        <dbReference type="ChEBI" id="CHEBI:30616"/>
        <dbReference type="ChEBI" id="CHEBI:57930"/>
        <dbReference type="ChEBI" id="CHEBI:61557"/>
        <dbReference type="ChEBI" id="CHEBI:456216"/>
        <dbReference type="EC" id="2.7.4.6"/>
    </reaction>
</comment>
<dbReference type="Gene3D" id="3.30.70.141">
    <property type="entry name" value="Nucleoside diphosphate kinase-like domain"/>
    <property type="match status" value="1"/>
</dbReference>
<evidence type="ECO:0000313" key="10">
    <source>
        <dbReference type="Proteomes" id="UP001202328"/>
    </source>
</evidence>
<dbReference type="EC" id="2.7.4.6" evidence="5"/>
<dbReference type="InterPro" id="IPR036850">
    <property type="entry name" value="NDK-like_dom_sf"/>
</dbReference>
<evidence type="ECO:0000256" key="5">
    <source>
        <dbReference type="ARBA" id="ARBA00012966"/>
    </source>
</evidence>
<protein>
    <recommendedName>
        <fullName evidence="5">nucleoside-diphosphate kinase</fullName>
        <ecNumber evidence="5">2.7.4.6</ecNumber>
    </recommendedName>
</protein>
<organism evidence="9 10">
    <name type="scientific">Papaver atlanticum</name>
    <dbReference type="NCBI Taxonomy" id="357466"/>
    <lineage>
        <taxon>Eukaryota</taxon>
        <taxon>Viridiplantae</taxon>
        <taxon>Streptophyta</taxon>
        <taxon>Embryophyta</taxon>
        <taxon>Tracheophyta</taxon>
        <taxon>Spermatophyta</taxon>
        <taxon>Magnoliopsida</taxon>
        <taxon>Ranunculales</taxon>
        <taxon>Papaveraceae</taxon>
        <taxon>Papaveroideae</taxon>
        <taxon>Papaver</taxon>
    </lineage>
</organism>
<dbReference type="SUPFAM" id="SSF54919">
    <property type="entry name" value="Nucleoside diphosphate kinase, NDK"/>
    <property type="match status" value="1"/>
</dbReference>
<dbReference type="SMART" id="SM00562">
    <property type="entry name" value="NDK"/>
    <property type="match status" value="1"/>
</dbReference>